<dbReference type="Proteomes" id="UP000186922">
    <property type="component" value="Unassembled WGS sequence"/>
</dbReference>
<sequence length="329" mass="35279">MQTKLTSGCFCFQVYALQEKIPTSTRGPSICQPGNSGPEMKGRIGGHPVTGRLIIIGVLDILIAVIAIILQSAITVLSDDFLPLPIGFPLRFVNNDMIRLGLASPGIWTGIFLLITGIVGIVGAVRRRQIPAGSSTVRSRYTGVLRAFLCLTILSVILSIVLICIAGVLSGYWLDYLLNPPVLHPDVKGKAVAVASLNLALILFGLIALVINCFGCSFAWKAIKESKFTGAISYRSEPLNGTSNPGFGTSRTYKTVEVVTRPASQVANATTTVHDTGSQLSTPSLPHIVSRNPSFNNAIQHKTLSRNHSFNSAVLRSPDQSSVGWSYDF</sequence>
<dbReference type="PANTHER" id="PTHR23320">
    <property type="entry name" value="MEMBRANE-SPANNING 4-DOMAINS SUBFAMILY A MS4A -RELATED"/>
    <property type="match status" value="1"/>
</dbReference>
<keyword evidence="1" id="KW-1133">Transmembrane helix</keyword>
<evidence type="ECO:0000313" key="3">
    <source>
        <dbReference type="Proteomes" id="UP000186922"/>
    </source>
</evidence>
<feature type="transmembrane region" description="Helical" evidence="1">
    <location>
        <begin position="97"/>
        <end position="125"/>
    </location>
</feature>
<dbReference type="PANTHER" id="PTHR23320:SF130">
    <property type="entry name" value="TRANSMEMBRANE PROTEIN 212"/>
    <property type="match status" value="1"/>
</dbReference>
<name>A0A1D1W335_RAMVA</name>
<accession>A0A1D1W335</accession>
<keyword evidence="1" id="KW-0472">Membrane</keyword>
<keyword evidence="3" id="KW-1185">Reference proteome</keyword>
<feature type="transmembrane region" description="Helical" evidence="1">
    <location>
        <begin position="194"/>
        <end position="220"/>
    </location>
</feature>
<dbReference type="OrthoDB" id="10230928at2759"/>
<evidence type="ECO:0000313" key="2">
    <source>
        <dbReference type="EMBL" id="GAV05339.1"/>
    </source>
</evidence>
<proteinExistence type="predicted"/>
<comment type="caution">
    <text evidence="2">The sequence shown here is derived from an EMBL/GenBank/DDBJ whole genome shotgun (WGS) entry which is preliminary data.</text>
</comment>
<reference evidence="2 3" key="1">
    <citation type="journal article" date="2016" name="Nat. Commun.">
        <title>Extremotolerant tardigrade genome and improved radiotolerance of human cultured cells by tardigrade-unique protein.</title>
        <authorList>
            <person name="Hashimoto T."/>
            <person name="Horikawa D.D."/>
            <person name="Saito Y."/>
            <person name="Kuwahara H."/>
            <person name="Kozuka-Hata H."/>
            <person name="Shin-I T."/>
            <person name="Minakuchi Y."/>
            <person name="Ohishi K."/>
            <person name="Motoyama A."/>
            <person name="Aizu T."/>
            <person name="Enomoto A."/>
            <person name="Kondo K."/>
            <person name="Tanaka S."/>
            <person name="Hara Y."/>
            <person name="Koshikawa S."/>
            <person name="Sagara H."/>
            <person name="Miura T."/>
            <person name="Yokobori S."/>
            <person name="Miyagawa K."/>
            <person name="Suzuki Y."/>
            <person name="Kubo T."/>
            <person name="Oyama M."/>
            <person name="Kohara Y."/>
            <person name="Fujiyama A."/>
            <person name="Arakawa K."/>
            <person name="Katayama T."/>
            <person name="Toyoda A."/>
            <person name="Kunieda T."/>
        </authorList>
    </citation>
    <scope>NUCLEOTIDE SEQUENCE [LARGE SCALE GENOMIC DNA]</scope>
    <source>
        <strain evidence="2 3">YOKOZUNA-1</strain>
    </source>
</reference>
<gene>
    <name evidence="2" type="primary">RvY_15488</name>
    <name evidence="2" type="synonym">RvY_15488.1</name>
    <name evidence="2" type="ORF">RvY_15488-1</name>
</gene>
<feature type="transmembrane region" description="Helical" evidence="1">
    <location>
        <begin position="145"/>
        <end position="174"/>
    </location>
</feature>
<organism evidence="2 3">
    <name type="scientific">Ramazzottius varieornatus</name>
    <name type="common">Water bear</name>
    <name type="synonym">Tardigrade</name>
    <dbReference type="NCBI Taxonomy" id="947166"/>
    <lineage>
        <taxon>Eukaryota</taxon>
        <taxon>Metazoa</taxon>
        <taxon>Ecdysozoa</taxon>
        <taxon>Tardigrada</taxon>
        <taxon>Eutardigrada</taxon>
        <taxon>Parachela</taxon>
        <taxon>Hypsibioidea</taxon>
        <taxon>Ramazzottiidae</taxon>
        <taxon>Ramazzottius</taxon>
    </lineage>
</organism>
<keyword evidence="1" id="KW-0812">Transmembrane</keyword>
<protein>
    <submittedName>
        <fullName evidence="2">Uncharacterized protein</fullName>
    </submittedName>
</protein>
<feature type="transmembrane region" description="Helical" evidence="1">
    <location>
        <begin position="53"/>
        <end position="77"/>
    </location>
</feature>
<dbReference type="AlphaFoldDB" id="A0A1D1W335"/>
<dbReference type="InterPro" id="IPR030417">
    <property type="entry name" value="MS4A"/>
</dbReference>
<evidence type="ECO:0000256" key="1">
    <source>
        <dbReference type="SAM" id="Phobius"/>
    </source>
</evidence>
<dbReference type="EMBL" id="BDGG01000012">
    <property type="protein sequence ID" value="GAV05339.1"/>
    <property type="molecule type" value="Genomic_DNA"/>
</dbReference>